<feature type="region of interest" description="Disordered" evidence="2">
    <location>
        <begin position="92"/>
        <end position="123"/>
    </location>
</feature>
<gene>
    <name evidence="3" type="ORF">ACFOYY_40220</name>
</gene>
<comment type="caution">
    <text evidence="3">The sequence shown here is derived from an EMBL/GenBank/DDBJ whole genome shotgun (WGS) entry which is preliminary data.</text>
</comment>
<keyword evidence="4" id="KW-1185">Reference proteome</keyword>
<comment type="similarity">
    <text evidence="1">Belongs to the ros/MucR family.</text>
</comment>
<evidence type="ECO:0000256" key="1">
    <source>
        <dbReference type="ARBA" id="ARBA00007031"/>
    </source>
</evidence>
<evidence type="ECO:0000256" key="2">
    <source>
        <dbReference type="SAM" id="MobiDB-lite"/>
    </source>
</evidence>
<protein>
    <submittedName>
        <fullName evidence="3">MucR family transcriptional regulator</fullName>
    </submittedName>
</protein>
<dbReference type="Pfam" id="PF05443">
    <property type="entry name" value="ROS_MUCR"/>
    <property type="match status" value="1"/>
</dbReference>
<dbReference type="RefSeq" id="WP_386196628.1">
    <property type="nucleotide sequence ID" value="NZ_JBHSBC010000056.1"/>
</dbReference>
<proteinExistence type="inferred from homology"/>
<evidence type="ECO:0000313" key="4">
    <source>
        <dbReference type="Proteomes" id="UP001595698"/>
    </source>
</evidence>
<evidence type="ECO:0000313" key="3">
    <source>
        <dbReference type="EMBL" id="MFC3986413.1"/>
    </source>
</evidence>
<sequence length="183" mass="19921">MPAYGDPDGHGLYGQLTYTDDGEHVICHECGQTKRALGTHAWYAHQITAVEYRERHGLSVGRGLAAPATAAKFSELGHQEYALQALAEHRDPDRARASNRHGRQRSQTQAVRRETGARSRLGRPLTVPEVERLAGAPSVAEWADIAWQLVASGASSGSIARATGVKRATVQQRMSRFRPNGST</sequence>
<dbReference type="InterPro" id="IPR008807">
    <property type="entry name" value="ROS_MUCR"/>
</dbReference>
<dbReference type="InterPro" id="IPR041920">
    <property type="entry name" value="ROS/MUCR_sf"/>
</dbReference>
<dbReference type="Gene3D" id="1.10.10.1550">
    <property type="entry name" value="ROS/MUCR transcriptional regulator protein"/>
    <property type="match status" value="1"/>
</dbReference>
<organism evidence="3 4">
    <name type="scientific">Streptosporangium jomthongense</name>
    <dbReference type="NCBI Taxonomy" id="1193683"/>
    <lineage>
        <taxon>Bacteria</taxon>
        <taxon>Bacillati</taxon>
        <taxon>Actinomycetota</taxon>
        <taxon>Actinomycetes</taxon>
        <taxon>Streptosporangiales</taxon>
        <taxon>Streptosporangiaceae</taxon>
        <taxon>Streptosporangium</taxon>
    </lineage>
</organism>
<reference evidence="4" key="1">
    <citation type="journal article" date="2019" name="Int. J. Syst. Evol. Microbiol.">
        <title>The Global Catalogue of Microorganisms (GCM) 10K type strain sequencing project: providing services to taxonomists for standard genome sequencing and annotation.</title>
        <authorList>
            <consortium name="The Broad Institute Genomics Platform"/>
            <consortium name="The Broad Institute Genome Sequencing Center for Infectious Disease"/>
            <person name="Wu L."/>
            <person name="Ma J."/>
        </authorList>
    </citation>
    <scope>NUCLEOTIDE SEQUENCE [LARGE SCALE GENOMIC DNA]</scope>
    <source>
        <strain evidence="4">TBRC 7912</strain>
    </source>
</reference>
<dbReference type="Proteomes" id="UP001595698">
    <property type="component" value="Unassembled WGS sequence"/>
</dbReference>
<accession>A0ABV8FCJ4</accession>
<dbReference type="EMBL" id="JBHSBC010000056">
    <property type="protein sequence ID" value="MFC3986413.1"/>
    <property type="molecule type" value="Genomic_DNA"/>
</dbReference>
<name>A0ABV8FCJ4_9ACTN</name>